<protein>
    <recommendedName>
        <fullName evidence="4">DUF3796 domain-containing protein</fullName>
    </recommendedName>
</protein>
<dbReference type="EMBL" id="BAABZQ010000001">
    <property type="protein sequence ID" value="GAA6500056.1"/>
    <property type="molecule type" value="Genomic_DNA"/>
</dbReference>
<feature type="transmembrane region" description="Helical" evidence="1">
    <location>
        <begin position="34"/>
        <end position="52"/>
    </location>
</feature>
<dbReference type="InterPro" id="IPR019235">
    <property type="entry name" value="DUF2178_TM"/>
</dbReference>
<keyword evidence="3" id="KW-1185">Reference proteome</keyword>
<proteinExistence type="predicted"/>
<feature type="transmembrane region" description="Helical" evidence="1">
    <location>
        <begin position="75"/>
        <end position="96"/>
    </location>
</feature>
<feature type="transmembrane region" description="Helical" evidence="1">
    <location>
        <begin position="9"/>
        <end position="28"/>
    </location>
</feature>
<dbReference type="RefSeq" id="WP_033139484.1">
    <property type="nucleotide sequence ID" value="NZ_AP031413.1"/>
</dbReference>
<accession>A0ABQ0BU43</accession>
<keyword evidence="1" id="KW-0472">Membrane</keyword>
<keyword evidence="1" id="KW-0812">Transmembrane</keyword>
<reference evidence="2 3" key="1">
    <citation type="submission" date="2024-04" db="EMBL/GenBank/DDBJ databases">
        <title>Defined microbial consortia suppress multidrug-resistant proinflammatory Enterobacteriaceae via ecological control.</title>
        <authorList>
            <person name="Furuichi M."/>
            <person name="Kawaguchi T."/>
            <person name="Pust M."/>
            <person name="Yasuma K."/>
            <person name="Plichta D."/>
            <person name="Hasegawa N."/>
            <person name="Ohya T."/>
            <person name="Bhattarai S."/>
            <person name="Sasajima S."/>
            <person name="Aoto Y."/>
            <person name="Tuganbaev T."/>
            <person name="Yaginuma M."/>
            <person name="Ueda M."/>
            <person name="Okahashi N."/>
            <person name="Amafuji K."/>
            <person name="Kiridooshi Y."/>
            <person name="Sugita K."/>
            <person name="Strazar M."/>
            <person name="Skelly A."/>
            <person name="Suda W."/>
            <person name="Hattori M."/>
            <person name="Nakamoto N."/>
            <person name="Caballero S."/>
            <person name="Norman J."/>
            <person name="Olle B."/>
            <person name="Tanoue T."/>
            <person name="Arita M."/>
            <person name="Bucci V."/>
            <person name="Atarashi K."/>
            <person name="Xavier R."/>
            <person name="Honda K."/>
        </authorList>
    </citation>
    <scope>NUCLEOTIDE SEQUENCE [LARGE SCALE GENOMIC DNA]</scope>
    <source>
        <strain evidence="3">k34-0107-D12</strain>
    </source>
</reference>
<organism evidence="2 3">
    <name type="scientific">Blautia parvula</name>
    <dbReference type="NCBI Taxonomy" id="2877527"/>
    <lineage>
        <taxon>Bacteria</taxon>
        <taxon>Bacillati</taxon>
        <taxon>Bacillota</taxon>
        <taxon>Clostridia</taxon>
        <taxon>Lachnospirales</taxon>
        <taxon>Lachnospiraceae</taxon>
        <taxon>Blautia</taxon>
    </lineage>
</organism>
<dbReference type="Pfam" id="PF09946">
    <property type="entry name" value="DUF2178"/>
    <property type="match status" value="1"/>
</dbReference>
<evidence type="ECO:0000313" key="2">
    <source>
        <dbReference type="EMBL" id="GAA6500056.1"/>
    </source>
</evidence>
<evidence type="ECO:0008006" key="4">
    <source>
        <dbReference type="Google" id="ProtNLM"/>
    </source>
</evidence>
<evidence type="ECO:0000313" key="3">
    <source>
        <dbReference type="Proteomes" id="UP001600941"/>
    </source>
</evidence>
<name>A0ABQ0BU43_9FIRM</name>
<comment type="caution">
    <text evidence="2">The sequence shown here is derived from an EMBL/GenBank/DDBJ whole genome shotgun (WGS) entry which is preliminary data.</text>
</comment>
<dbReference type="Proteomes" id="UP001600941">
    <property type="component" value="Unassembled WGS sequence"/>
</dbReference>
<evidence type="ECO:0000256" key="1">
    <source>
        <dbReference type="SAM" id="Phobius"/>
    </source>
</evidence>
<sequence length="129" mass="14735">MLSVRKEELLTNGLVGLAGILFSVLNFFADKDSLACISFAVIVFLYAGAYYYRRKVKNEPWDELTVENYAKARRLTLLFVELTLLIWTVLCIIGHLRVTISASHILFYYGSIKLVQTGAFLYFDSHITE</sequence>
<gene>
    <name evidence="2" type="ORF">K340107D12_28720</name>
</gene>
<keyword evidence="1" id="KW-1133">Transmembrane helix</keyword>